<accession>A0A4C1X132</accession>
<dbReference type="AlphaFoldDB" id="A0A4C1X132"/>
<keyword evidence="2" id="KW-1185">Reference proteome</keyword>
<evidence type="ECO:0000313" key="1">
    <source>
        <dbReference type="EMBL" id="GBP57446.1"/>
    </source>
</evidence>
<evidence type="ECO:0000313" key="2">
    <source>
        <dbReference type="Proteomes" id="UP000299102"/>
    </source>
</evidence>
<proteinExistence type="predicted"/>
<dbReference type="EMBL" id="BGZK01000716">
    <property type="protein sequence ID" value="GBP57446.1"/>
    <property type="molecule type" value="Genomic_DNA"/>
</dbReference>
<protein>
    <submittedName>
        <fullName evidence="1">Uncharacterized protein</fullName>
    </submittedName>
</protein>
<dbReference type="Proteomes" id="UP000299102">
    <property type="component" value="Unassembled WGS sequence"/>
</dbReference>
<sequence>MSEDVVHESTLFIPITSYPASIFLLDLKPSTLVQAGLEAVKDCRRQCGDNVQDRSAGFTLTYFKNPWADSSVFRIERGTFWSDVKALATE</sequence>
<organism evidence="1 2">
    <name type="scientific">Eumeta variegata</name>
    <name type="common">Bagworm moth</name>
    <name type="synonym">Eumeta japonica</name>
    <dbReference type="NCBI Taxonomy" id="151549"/>
    <lineage>
        <taxon>Eukaryota</taxon>
        <taxon>Metazoa</taxon>
        <taxon>Ecdysozoa</taxon>
        <taxon>Arthropoda</taxon>
        <taxon>Hexapoda</taxon>
        <taxon>Insecta</taxon>
        <taxon>Pterygota</taxon>
        <taxon>Neoptera</taxon>
        <taxon>Endopterygota</taxon>
        <taxon>Lepidoptera</taxon>
        <taxon>Glossata</taxon>
        <taxon>Ditrysia</taxon>
        <taxon>Tineoidea</taxon>
        <taxon>Psychidae</taxon>
        <taxon>Oiketicinae</taxon>
        <taxon>Eumeta</taxon>
    </lineage>
</organism>
<name>A0A4C1X132_EUMVA</name>
<reference evidence="1 2" key="1">
    <citation type="journal article" date="2019" name="Commun. Biol.">
        <title>The bagworm genome reveals a unique fibroin gene that provides high tensile strength.</title>
        <authorList>
            <person name="Kono N."/>
            <person name="Nakamura H."/>
            <person name="Ohtoshi R."/>
            <person name="Tomita M."/>
            <person name="Numata K."/>
            <person name="Arakawa K."/>
        </authorList>
    </citation>
    <scope>NUCLEOTIDE SEQUENCE [LARGE SCALE GENOMIC DNA]</scope>
</reference>
<gene>
    <name evidence="1" type="ORF">EVAR_41340_1</name>
</gene>
<comment type="caution">
    <text evidence="1">The sequence shown here is derived from an EMBL/GenBank/DDBJ whole genome shotgun (WGS) entry which is preliminary data.</text>
</comment>